<organism evidence="9 10">
    <name type="scientific">Austropuccinia psidii MF-1</name>
    <dbReference type="NCBI Taxonomy" id="1389203"/>
    <lineage>
        <taxon>Eukaryota</taxon>
        <taxon>Fungi</taxon>
        <taxon>Dikarya</taxon>
        <taxon>Basidiomycota</taxon>
        <taxon>Pucciniomycotina</taxon>
        <taxon>Pucciniomycetes</taxon>
        <taxon>Pucciniales</taxon>
        <taxon>Sphaerophragmiaceae</taxon>
        <taxon>Austropuccinia</taxon>
    </lineage>
</organism>
<dbReference type="GO" id="GO:0004029">
    <property type="term" value="F:aldehyde dehydrogenase (NAD+) activity"/>
    <property type="evidence" value="ECO:0007669"/>
    <property type="project" value="UniProtKB-EC"/>
</dbReference>
<dbReference type="AlphaFoldDB" id="A0A9Q3GKM8"/>
<gene>
    <name evidence="9" type="ORF">O181_010229</name>
</gene>
<dbReference type="OrthoDB" id="310895at2759"/>
<reference evidence="9" key="1">
    <citation type="submission" date="2021-03" db="EMBL/GenBank/DDBJ databases">
        <title>Draft genome sequence of rust myrtle Austropuccinia psidii MF-1, a brazilian biotype.</title>
        <authorList>
            <person name="Quecine M.C."/>
            <person name="Pachon D.M.R."/>
            <person name="Bonatelli M.L."/>
            <person name="Correr F.H."/>
            <person name="Franceschini L.M."/>
            <person name="Leite T.F."/>
            <person name="Margarido G.R.A."/>
            <person name="Almeida C.A."/>
            <person name="Ferrarezi J.A."/>
            <person name="Labate C.A."/>
        </authorList>
    </citation>
    <scope>NUCLEOTIDE SEQUENCE</scope>
    <source>
        <strain evidence="9">MF-1</strain>
    </source>
</reference>
<evidence type="ECO:0000256" key="1">
    <source>
        <dbReference type="ARBA" id="ARBA00009986"/>
    </source>
</evidence>
<dbReference type="InterPro" id="IPR016161">
    <property type="entry name" value="Ald_DH/histidinol_DH"/>
</dbReference>
<evidence type="ECO:0000256" key="6">
    <source>
        <dbReference type="PROSITE-ProRule" id="PRU10007"/>
    </source>
</evidence>
<dbReference type="Proteomes" id="UP000765509">
    <property type="component" value="Unassembled WGS sequence"/>
</dbReference>
<feature type="active site" evidence="6">
    <location>
        <position position="326"/>
    </location>
</feature>
<comment type="caution">
    <text evidence="9">The sequence shown here is derived from an EMBL/GenBank/DDBJ whole genome shotgun (WGS) entry which is preliminary data.</text>
</comment>
<evidence type="ECO:0000256" key="5">
    <source>
        <dbReference type="ARBA" id="ARBA00024226"/>
    </source>
</evidence>
<proteinExistence type="inferred from homology"/>
<feature type="domain" description="Aldehyde dehydrogenase" evidence="8">
    <location>
        <begin position="89"/>
        <end position="556"/>
    </location>
</feature>
<dbReference type="Gene3D" id="3.40.605.10">
    <property type="entry name" value="Aldehyde Dehydrogenase, Chain A, domain 1"/>
    <property type="match status" value="1"/>
</dbReference>
<name>A0A9Q3GKM8_9BASI</name>
<evidence type="ECO:0000313" key="10">
    <source>
        <dbReference type="Proteomes" id="UP000765509"/>
    </source>
</evidence>
<keyword evidence="4" id="KW-0520">NAD</keyword>
<dbReference type="Pfam" id="PF00171">
    <property type="entry name" value="Aldedh"/>
    <property type="match status" value="1"/>
</dbReference>
<keyword evidence="3 7" id="KW-0560">Oxidoreductase</keyword>
<dbReference type="SUPFAM" id="SSF53720">
    <property type="entry name" value="ALDH-like"/>
    <property type="match status" value="1"/>
</dbReference>
<comment type="similarity">
    <text evidence="1 7">Belongs to the aldehyde dehydrogenase family.</text>
</comment>
<dbReference type="PROSITE" id="PS00687">
    <property type="entry name" value="ALDEHYDE_DEHYDR_GLU"/>
    <property type="match status" value="1"/>
</dbReference>
<keyword evidence="10" id="KW-1185">Reference proteome</keyword>
<evidence type="ECO:0000256" key="4">
    <source>
        <dbReference type="ARBA" id="ARBA00023027"/>
    </source>
</evidence>
<dbReference type="InterPro" id="IPR016163">
    <property type="entry name" value="Ald_DH_C"/>
</dbReference>
<dbReference type="PANTHER" id="PTHR43521">
    <property type="entry name" value="ALPHA-AMINOADIPIC SEMIALDEHYDE DEHYDROGENASE"/>
    <property type="match status" value="1"/>
</dbReference>
<evidence type="ECO:0000256" key="2">
    <source>
        <dbReference type="ARBA" id="ARBA00011881"/>
    </source>
</evidence>
<dbReference type="InterPro" id="IPR016162">
    <property type="entry name" value="Ald_DH_N"/>
</dbReference>
<dbReference type="EC" id="1.2.1.3" evidence="5"/>
<dbReference type="PANTHER" id="PTHR43521:SF1">
    <property type="entry name" value="ALPHA-AMINOADIPIC SEMIALDEHYDE DEHYDROGENASE"/>
    <property type="match status" value="1"/>
</dbReference>
<dbReference type="Gene3D" id="3.40.309.10">
    <property type="entry name" value="Aldehyde Dehydrogenase, Chain A, domain 2"/>
    <property type="match status" value="1"/>
</dbReference>
<comment type="subunit">
    <text evidence="2">Homotetramer.</text>
</comment>
<protein>
    <recommendedName>
        <fullName evidence="5">aldehyde dehydrogenase (NAD(+))</fullName>
        <ecNumber evidence="5">1.2.1.3</ecNumber>
    </recommendedName>
</protein>
<dbReference type="InterPro" id="IPR015590">
    <property type="entry name" value="Aldehyde_DH_dom"/>
</dbReference>
<evidence type="ECO:0000256" key="3">
    <source>
        <dbReference type="ARBA" id="ARBA00023002"/>
    </source>
</evidence>
<evidence type="ECO:0000259" key="8">
    <source>
        <dbReference type="Pfam" id="PF00171"/>
    </source>
</evidence>
<evidence type="ECO:0000256" key="7">
    <source>
        <dbReference type="RuleBase" id="RU003345"/>
    </source>
</evidence>
<evidence type="ECO:0000313" key="9">
    <source>
        <dbReference type="EMBL" id="MBW0470514.1"/>
    </source>
</evidence>
<dbReference type="InterPro" id="IPR044638">
    <property type="entry name" value="ALDH7A1-like"/>
</dbReference>
<sequence>MGPRCFAITLSSVRSISKSLRSHRSSHAFDTRLLVLPKHWASLSAMSFATKTSWPSSIQPSIQTALGQLDLVAADNVPLPGVFDGKWHPGSGEILTPIDPATGTPIGPQVSSADQTQTLESIKSSREAFKIWKNVPAPKRGEILKEINHQFIKLKVPLGTLITLEMGKIFSESLGEVEEVIQICDYAVGLSRMLGGKVISSERSDHIIQEIPNPLGLVGVITAFNFPCAVYGWNFALSFITGNSSIWKPSPTTPLIAIAMTKIISRVLESYNLPGAISSLVCGGASVGDRLVNDKQVDLLSFTGSEAVGKRVGEAVQGRFGKVLLELGGNNALVVMPSASLDLALRATVFGAVGTAGQRCTTTRRLFLHESIYENFLASLKNSYDQVRGRAGHGLESSTLLCALHSPQAVDLYTQCVNECRSVGARILYGGQLTPDSQFVEPTIVDWNNKLRDPSKMPEIVRREVFAPILHVGKFKELDEAIEMTNCVDQALSSSLFTRDIGDVYRWTGPNGSRCGIVNVNAGTSGAEIGAGFGGNFHTGWGRESGGDAWKQYCRWSSCTINFSNEMPLAQGINFE</sequence>
<accession>A0A9Q3GKM8</accession>
<dbReference type="InterPro" id="IPR029510">
    <property type="entry name" value="Ald_DH_CS_GLU"/>
</dbReference>
<dbReference type="EMBL" id="AVOT02002480">
    <property type="protein sequence ID" value="MBW0470514.1"/>
    <property type="molecule type" value="Genomic_DNA"/>
</dbReference>